<dbReference type="AlphaFoldDB" id="A0A1G8PHV3"/>
<dbReference type="InterPro" id="IPR034660">
    <property type="entry name" value="DinB/YfiT-like"/>
</dbReference>
<gene>
    <name evidence="1" type="ORF">SAMN04488123_108141</name>
</gene>
<proteinExistence type="predicted"/>
<dbReference type="SUPFAM" id="SSF109854">
    <property type="entry name" value="DinB/YfiT-like putative metalloenzymes"/>
    <property type="match status" value="1"/>
</dbReference>
<protein>
    <submittedName>
        <fullName evidence="1">Uncharacterized protein</fullName>
    </submittedName>
</protein>
<dbReference type="EMBL" id="FNEN01000008">
    <property type="protein sequence ID" value="SDI91835.1"/>
    <property type="molecule type" value="Genomic_DNA"/>
</dbReference>
<accession>A0A1G8PHV3</accession>
<dbReference type="Gene3D" id="1.20.120.450">
    <property type="entry name" value="dinb family like domain"/>
    <property type="match status" value="1"/>
</dbReference>
<evidence type="ECO:0000313" key="1">
    <source>
        <dbReference type="EMBL" id="SDI91835.1"/>
    </source>
</evidence>
<dbReference type="Proteomes" id="UP000198853">
    <property type="component" value="Unassembled WGS sequence"/>
</dbReference>
<keyword evidence="2" id="KW-1185">Reference proteome</keyword>
<reference evidence="1 2" key="1">
    <citation type="submission" date="2016-10" db="EMBL/GenBank/DDBJ databases">
        <authorList>
            <person name="de Groot N.N."/>
        </authorList>
    </citation>
    <scope>NUCLEOTIDE SEQUENCE [LARGE SCALE GENOMIC DNA]</scope>
    <source>
        <strain evidence="1 2">DSM 21771</strain>
    </source>
</reference>
<name>A0A1G8PHV3_9BACI</name>
<dbReference type="RefSeq" id="WP_245723140.1">
    <property type="nucleotide sequence ID" value="NZ_FNEN01000008.1"/>
</dbReference>
<sequence>MEAAGYLYAAGMTNALAEEVPDAYWEEPLITELGTLRELFLHMIRVRNVYKESLETGSVTFPGDKTSDTFNTKGSTKGSTMSRLGKQVFAPLCLGDATGRCEERI</sequence>
<organism evidence="1 2">
    <name type="scientific">Natribacillus halophilus</name>
    <dbReference type="NCBI Taxonomy" id="549003"/>
    <lineage>
        <taxon>Bacteria</taxon>
        <taxon>Bacillati</taxon>
        <taxon>Bacillota</taxon>
        <taxon>Bacilli</taxon>
        <taxon>Bacillales</taxon>
        <taxon>Bacillaceae</taxon>
        <taxon>Natribacillus</taxon>
    </lineage>
</organism>
<evidence type="ECO:0000313" key="2">
    <source>
        <dbReference type="Proteomes" id="UP000198853"/>
    </source>
</evidence>